<reference evidence="1 2" key="1">
    <citation type="journal article" date="2024" name="bioRxiv">
        <title>A reference genome for Trichogramma kaykai: A tiny desert-dwelling parasitoid wasp with competing sex-ratio distorters.</title>
        <authorList>
            <person name="Culotta J."/>
            <person name="Lindsey A.R."/>
        </authorList>
    </citation>
    <scope>NUCLEOTIDE SEQUENCE [LARGE SCALE GENOMIC DNA]</scope>
    <source>
        <strain evidence="1 2">KSX58</strain>
    </source>
</reference>
<accession>A0ABD2W676</accession>
<sequence>MNTLFGLGDSLEQLDDDYELLLWLRPGCSRSKVLEVLMKERRRPQLYHETYSSTRQYGYRSQRGTEDAVSELRRAVQDSASPMVLALFFDITGAFDNLK</sequence>
<gene>
    <name evidence="1" type="ORF">TKK_016612</name>
</gene>
<comment type="caution">
    <text evidence="1">The sequence shown here is derived from an EMBL/GenBank/DDBJ whole genome shotgun (WGS) entry which is preliminary data.</text>
</comment>
<name>A0ABD2W676_9HYME</name>
<protein>
    <recommendedName>
        <fullName evidence="3">Reverse transcriptase domain-containing protein</fullName>
    </recommendedName>
</protein>
<organism evidence="1 2">
    <name type="scientific">Trichogramma kaykai</name>
    <dbReference type="NCBI Taxonomy" id="54128"/>
    <lineage>
        <taxon>Eukaryota</taxon>
        <taxon>Metazoa</taxon>
        <taxon>Ecdysozoa</taxon>
        <taxon>Arthropoda</taxon>
        <taxon>Hexapoda</taxon>
        <taxon>Insecta</taxon>
        <taxon>Pterygota</taxon>
        <taxon>Neoptera</taxon>
        <taxon>Endopterygota</taxon>
        <taxon>Hymenoptera</taxon>
        <taxon>Apocrita</taxon>
        <taxon>Proctotrupomorpha</taxon>
        <taxon>Chalcidoidea</taxon>
        <taxon>Trichogrammatidae</taxon>
        <taxon>Trichogramma</taxon>
    </lineage>
</organism>
<proteinExistence type="predicted"/>
<dbReference type="AlphaFoldDB" id="A0ABD2W676"/>
<dbReference type="EMBL" id="JBJJXI010000134">
    <property type="protein sequence ID" value="KAL3388383.1"/>
    <property type="molecule type" value="Genomic_DNA"/>
</dbReference>
<evidence type="ECO:0000313" key="2">
    <source>
        <dbReference type="Proteomes" id="UP001627154"/>
    </source>
</evidence>
<evidence type="ECO:0000313" key="1">
    <source>
        <dbReference type="EMBL" id="KAL3388383.1"/>
    </source>
</evidence>
<evidence type="ECO:0008006" key="3">
    <source>
        <dbReference type="Google" id="ProtNLM"/>
    </source>
</evidence>
<dbReference type="Proteomes" id="UP001627154">
    <property type="component" value="Unassembled WGS sequence"/>
</dbReference>
<keyword evidence="2" id="KW-1185">Reference proteome</keyword>